<keyword evidence="3" id="KW-1185">Reference proteome</keyword>
<reference evidence="2 3" key="1">
    <citation type="journal article" date="2018" name="PLoS ONE">
        <title>The draft genome of Kipferlia bialata reveals reductive genome evolution in fornicate parasites.</title>
        <authorList>
            <person name="Tanifuji G."/>
            <person name="Takabayashi S."/>
            <person name="Kume K."/>
            <person name="Takagi M."/>
            <person name="Nakayama T."/>
            <person name="Kamikawa R."/>
            <person name="Inagaki Y."/>
            <person name="Hashimoto T."/>
        </authorList>
    </citation>
    <scope>NUCLEOTIDE SEQUENCE [LARGE SCALE GENOMIC DNA]</scope>
    <source>
        <strain evidence="2">NY0173</strain>
    </source>
</reference>
<protein>
    <submittedName>
        <fullName evidence="2">Uncharacterized protein</fullName>
    </submittedName>
</protein>
<feature type="compositionally biased region" description="Polar residues" evidence="1">
    <location>
        <begin position="226"/>
        <end position="245"/>
    </location>
</feature>
<organism evidence="2 3">
    <name type="scientific">Kipferlia bialata</name>
    <dbReference type="NCBI Taxonomy" id="797122"/>
    <lineage>
        <taxon>Eukaryota</taxon>
        <taxon>Metamonada</taxon>
        <taxon>Carpediemonas-like organisms</taxon>
        <taxon>Kipferlia</taxon>
    </lineage>
</organism>
<evidence type="ECO:0000256" key="1">
    <source>
        <dbReference type="SAM" id="MobiDB-lite"/>
    </source>
</evidence>
<feature type="compositionally biased region" description="Basic and acidic residues" evidence="1">
    <location>
        <begin position="34"/>
        <end position="52"/>
    </location>
</feature>
<evidence type="ECO:0000313" key="3">
    <source>
        <dbReference type="Proteomes" id="UP000265618"/>
    </source>
</evidence>
<name>A0A9K3D2K7_9EUKA</name>
<feature type="compositionally biased region" description="Polar residues" evidence="1">
    <location>
        <begin position="68"/>
        <end position="78"/>
    </location>
</feature>
<feature type="region of interest" description="Disordered" evidence="1">
    <location>
        <begin position="139"/>
        <end position="249"/>
    </location>
</feature>
<sequence length="467" mass="48583">MTTSRQAKKATSAPPESVKQTEAQLGRQRYLRTVRREREREKEKEREREREAQASPAIISHREGVESVSASHIHSLTRTPLGAAGRARGGGGKVGPGVQTPLPPGARGGRAVPTTLGRTQPVGTSGAGVGSSRVVNLTASRRRPRPASAMAHTPGRERGRESGAGVGGTVGRRPARAQSQTRRRGAAAASNLSSSRVIGGWDSPTPTPARGGRVGTGRGTARADQWGTTPTVPRPRVSSTVTPSVTGGMDRERVGTRRVMATPVGWVSPGASPASLLSPSLSPGVCMSECRPTPLTVSLTVPDTDTEGVPASTAHLQVVGKGGRDAPTLPLSLSKEESALCAKVSRLTLYGEADWGGGGDTSTQPVYVPRLVRQVHGERERERQAEREAAIPVEGHLASPHPTLRLQALAAGMSARSLSLGCDVLKALDADMGAGADHPPSLSDSLSALSAVKAEAGGARVWGRVHE</sequence>
<evidence type="ECO:0000313" key="2">
    <source>
        <dbReference type="EMBL" id="GIQ87065.1"/>
    </source>
</evidence>
<comment type="caution">
    <text evidence="2">The sequence shown here is derived from an EMBL/GenBank/DDBJ whole genome shotgun (WGS) entry which is preliminary data.</text>
</comment>
<dbReference type="AlphaFoldDB" id="A0A9K3D2K7"/>
<dbReference type="EMBL" id="BDIP01002949">
    <property type="protein sequence ID" value="GIQ87065.1"/>
    <property type="molecule type" value="Genomic_DNA"/>
</dbReference>
<gene>
    <name evidence="2" type="ORF">KIPB_009032</name>
</gene>
<proteinExistence type="predicted"/>
<dbReference type="Proteomes" id="UP000265618">
    <property type="component" value="Unassembled WGS sequence"/>
</dbReference>
<accession>A0A9K3D2K7</accession>
<feature type="region of interest" description="Disordered" evidence="1">
    <location>
        <begin position="1"/>
        <end position="112"/>
    </location>
</feature>